<comment type="caution">
    <text evidence="2">The sequence shown here is derived from an EMBL/GenBank/DDBJ whole genome shotgun (WGS) entry which is preliminary data.</text>
</comment>
<evidence type="ECO:0000259" key="1">
    <source>
        <dbReference type="Pfam" id="PF00931"/>
    </source>
</evidence>
<proteinExistence type="predicted"/>
<dbReference type="EMBL" id="JACXVP010000003">
    <property type="protein sequence ID" value="KAG5615492.1"/>
    <property type="molecule type" value="Genomic_DNA"/>
</dbReference>
<keyword evidence="3" id="KW-1185">Reference proteome</keyword>
<dbReference type="PANTHER" id="PTHR19338:SF70">
    <property type="entry name" value="NB-ARC DOMAIN-CONTAINING PROTEIN"/>
    <property type="match status" value="1"/>
</dbReference>
<dbReference type="InterPro" id="IPR027417">
    <property type="entry name" value="P-loop_NTPase"/>
</dbReference>
<protein>
    <recommendedName>
        <fullName evidence="1">NB-ARC domain-containing protein</fullName>
    </recommendedName>
</protein>
<dbReference type="Gene3D" id="3.40.50.300">
    <property type="entry name" value="P-loop containing nucleotide triphosphate hydrolases"/>
    <property type="match status" value="1"/>
</dbReference>
<gene>
    <name evidence="2" type="ORF">H5410_015316</name>
</gene>
<dbReference type="InterPro" id="IPR002182">
    <property type="entry name" value="NB-ARC"/>
</dbReference>
<name>A0A9J5ZU21_SOLCO</name>
<accession>A0A9J5ZU21</accession>
<feature type="domain" description="NB-ARC" evidence="1">
    <location>
        <begin position="254"/>
        <end position="312"/>
    </location>
</feature>
<reference evidence="2 3" key="1">
    <citation type="submission" date="2020-09" db="EMBL/GenBank/DDBJ databases">
        <title>De no assembly of potato wild relative species, Solanum commersonii.</title>
        <authorList>
            <person name="Cho K."/>
        </authorList>
    </citation>
    <scope>NUCLEOTIDE SEQUENCE [LARGE SCALE GENOMIC DNA]</scope>
    <source>
        <strain evidence="2">LZ3.2</strain>
        <tissue evidence="2">Leaf</tissue>
    </source>
</reference>
<evidence type="ECO:0000313" key="3">
    <source>
        <dbReference type="Proteomes" id="UP000824120"/>
    </source>
</evidence>
<organism evidence="2 3">
    <name type="scientific">Solanum commersonii</name>
    <name type="common">Commerson's wild potato</name>
    <name type="synonym">Commerson's nightshade</name>
    <dbReference type="NCBI Taxonomy" id="4109"/>
    <lineage>
        <taxon>Eukaryota</taxon>
        <taxon>Viridiplantae</taxon>
        <taxon>Streptophyta</taxon>
        <taxon>Embryophyta</taxon>
        <taxon>Tracheophyta</taxon>
        <taxon>Spermatophyta</taxon>
        <taxon>Magnoliopsida</taxon>
        <taxon>eudicotyledons</taxon>
        <taxon>Gunneridae</taxon>
        <taxon>Pentapetalae</taxon>
        <taxon>asterids</taxon>
        <taxon>lamiids</taxon>
        <taxon>Solanales</taxon>
        <taxon>Solanaceae</taxon>
        <taxon>Solanoideae</taxon>
        <taxon>Solaneae</taxon>
        <taxon>Solanum</taxon>
    </lineage>
</organism>
<evidence type="ECO:0000313" key="2">
    <source>
        <dbReference type="EMBL" id="KAG5615492.1"/>
    </source>
</evidence>
<dbReference type="SUPFAM" id="SSF52540">
    <property type="entry name" value="P-loop containing nucleoside triphosphate hydrolases"/>
    <property type="match status" value="1"/>
</dbReference>
<sequence>MEFLLIFLTNIPKHLFHRYKLNDMLAHVRVLTRKISILVSSENNINEMDGDTRQIFLKAPKSSQLCFPMDDGFLFMNLLLRRISDLLISNVYLVSLIKKIGMVKESLKFLRLSFGKFRKTLDDTSGVVKDYRVHALNVAYEVEHVIISIFSIDKSLLHVIFSLLSITDKIKLIVKDVTNLHLDDKNRDDPLDAKSSDKPINTSHQEAWIIDQLRDEHESKLDVISIVRMLGLDKTTLVKKCIARDSSASYCLAKNESEADLAKKLRGPLYYKRYLIILDNMWDIAIGVMLIEFFPRVKRGNRSILTSRSSKLKIQHKLDSIISANNNLQMMKILKEKMNSISKLMQLWMAEGLVDDDIQSKSSFEEAT</sequence>
<dbReference type="Pfam" id="PF00931">
    <property type="entry name" value="NB-ARC"/>
    <property type="match status" value="1"/>
</dbReference>
<dbReference type="Proteomes" id="UP000824120">
    <property type="component" value="Chromosome 3"/>
</dbReference>
<dbReference type="OrthoDB" id="6161812at2759"/>
<dbReference type="AlphaFoldDB" id="A0A9J5ZU21"/>
<dbReference type="PANTHER" id="PTHR19338">
    <property type="entry name" value="TRANSLOCASE OF INNER MITOCHONDRIAL MEMBRANE 13 HOMOLOG"/>
    <property type="match status" value="1"/>
</dbReference>